<feature type="region of interest" description="Disordered" evidence="1">
    <location>
        <begin position="252"/>
        <end position="312"/>
    </location>
</feature>
<dbReference type="PANTHER" id="PTHR32108">
    <property type="entry name" value="DNA-DIRECTED RNA POLYMERASE SUBUNIT ALPHA"/>
    <property type="match status" value="1"/>
</dbReference>
<feature type="region of interest" description="Disordered" evidence="1">
    <location>
        <begin position="61"/>
        <end position="83"/>
    </location>
</feature>
<sequence>MQNPLPAHGNNGAGPSSNAISLPERGFDPSQLITRPGTKVRVWFETDRVLPEIAMIARGNPTKSAGKKVASTEGGSTQAAMPSQARPIVRIKGPRKFAPLPFLQSQLLPDLISAGLITPVPPKAPPSPLPTWYDPNARCEYHMQGRGHWTYDCYDLKHKIQDLIDQDLWSPGNTYPKKINAHPEVEKDRQIEKEKDAMMNTQEDQTKNRDLWQFEFQQKFKGRSHPHRRVRELPRQTPNPYVASSVVDLTGLPIAPRSKPSMLYKQQFKGKQSSDPHSSRAKEDTQKGHSKKGGVPSYLALDCSAPRHIAPS</sequence>
<feature type="region of interest" description="Disordered" evidence="1">
    <location>
        <begin position="1"/>
        <end position="32"/>
    </location>
</feature>
<evidence type="ECO:0000256" key="1">
    <source>
        <dbReference type="SAM" id="MobiDB-lite"/>
    </source>
</evidence>
<organism evidence="2">
    <name type="scientific">Fagus sylvatica</name>
    <name type="common">Beechnut</name>
    <dbReference type="NCBI Taxonomy" id="28930"/>
    <lineage>
        <taxon>Eukaryota</taxon>
        <taxon>Viridiplantae</taxon>
        <taxon>Streptophyta</taxon>
        <taxon>Embryophyta</taxon>
        <taxon>Tracheophyta</taxon>
        <taxon>Spermatophyta</taxon>
        <taxon>Magnoliopsida</taxon>
        <taxon>eudicotyledons</taxon>
        <taxon>Gunneridae</taxon>
        <taxon>Pentapetalae</taxon>
        <taxon>rosids</taxon>
        <taxon>fabids</taxon>
        <taxon>Fagales</taxon>
        <taxon>Fagaceae</taxon>
        <taxon>Fagus</taxon>
    </lineage>
</organism>
<reference evidence="2" key="1">
    <citation type="submission" date="2018-02" db="EMBL/GenBank/DDBJ databases">
        <authorList>
            <person name="Cohen D.B."/>
            <person name="Kent A.D."/>
        </authorList>
    </citation>
    <scope>NUCLEOTIDE SEQUENCE</scope>
</reference>
<evidence type="ECO:0000313" key="2">
    <source>
        <dbReference type="EMBL" id="SPC80740.1"/>
    </source>
</evidence>
<accession>A0A2N9F145</accession>
<evidence type="ECO:0000313" key="3">
    <source>
        <dbReference type="EMBL" id="SPC98987.1"/>
    </source>
</evidence>
<protein>
    <submittedName>
        <fullName evidence="2">Uncharacterized protein</fullName>
    </submittedName>
</protein>
<dbReference type="EMBL" id="OIVN01001924">
    <property type="protein sequence ID" value="SPC98987.1"/>
    <property type="molecule type" value="Genomic_DNA"/>
</dbReference>
<name>A0A2N9F145_FAGSY</name>
<dbReference type="AlphaFoldDB" id="A0A2N9F145"/>
<gene>
    <name evidence="3" type="ORF">FSB_LOCUS26869</name>
    <name evidence="2" type="ORF">FSB_LOCUS8622</name>
</gene>
<feature type="compositionally biased region" description="Basic and acidic residues" evidence="1">
    <location>
        <begin position="272"/>
        <end position="287"/>
    </location>
</feature>
<proteinExistence type="predicted"/>
<dbReference type="EMBL" id="OIVN01000469">
    <property type="protein sequence ID" value="SPC80740.1"/>
    <property type="molecule type" value="Genomic_DNA"/>
</dbReference>